<dbReference type="Proteomes" id="UP000295506">
    <property type="component" value="Unassembled WGS sequence"/>
</dbReference>
<dbReference type="EMBL" id="CP014206">
    <property type="protein sequence ID" value="AMK12134.1"/>
    <property type="molecule type" value="Genomic_DNA"/>
</dbReference>
<protein>
    <recommendedName>
        <fullName evidence="5">PilZ domain-containing protein</fullName>
    </recommendedName>
</protein>
<dbReference type="RefSeq" id="WP_066805190.1">
    <property type="nucleotide sequence ID" value="NZ_CP014206.1"/>
</dbReference>
<name>A0A126QQB6_9BACT</name>
<proteinExistence type="predicted"/>
<reference evidence="1 3" key="1">
    <citation type="journal article" date="2016" name="Front. Microbiol.">
        <title>Genome Sequence of the Piezophilic, Mesophilic Sulfate-Reducing Bacterium Desulfovibrio indicus J2T.</title>
        <authorList>
            <person name="Cao J."/>
            <person name="Maignien L."/>
            <person name="Shao Z."/>
            <person name="Alain K."/>
            <person name="Jebbar M."/>
        </authorList>
    </citation>
    <scope>NUCLEOTIDE SEQUENCE [LARGE SCALE GENOMIC DNA]</scope>
    <source>
        <strain evidence="1 3">J2</strain>
    </source>
</reference>
<gene>
    <name evidence="1" type="ORF">AWY79_13955</name>
    <name evidence="2" type="ORF">EDC59_105140</name>
</gene>
<evidence type="ECO:0000313" key="2">
    <source>
        <dbReference type="EMBL" id="TDT88738.1"/>
    </source>
</evidence>
<organism evidence="2 4">
    <name type="scientific">Pseudodesulfovibrio indicus</name>
    <dbReference type="NCBI Taxonomy" id="1716143"/>
    <lineage>
        <taxon>Bacteria</taxon>
        <taxon>Pseudomonadati</taxon>
        <taxon>Thermodesulfobacteriota</taxon>
        <taxon>Desulfovibrionia</taxon>
        <taxon>Desulfovibrionales</taxon>
        <taxon>Desulfovibrionaceae</taxon>
    </lineage>
</organism>
<dbReference type="OrthoDB" id="5447947at2"/>
<evidence type="ECO:0000313" key="1">
    <source>
        <dbReference type="EMBL" id="AMK12134.1"/>
    </source>
</evidence>
<evidence type="ECO:0008006" key="5">
    <source>
        <dbReference type="Google" id="ProtNLM"/>
    </source>
</evidence>
<evidence type="ECO:0000313" key="3">
    <source>
        <dbReference type="Proteomes" id="UP000055611"/>
    </source>
</evidence>
<dbReference type="AlphaFoldDB" id="A0A126QQB6"/>
<dbReference type="KEGG" id="dej:AWY79_13955"/>
<evidence type="ECO:0000313" key="4">
    <source>
        <dbReference type="Proteomes" id="UP000295506"/>
    </source>
</evidence>
<keyword evidence="3" id="KW-1185">Reference proteome</keyword>
<reference evidence="2 4" key="2">
    <citation type="submission" date="2019-03" db="EMBL/GenBank/DDBJ databases">
        <title>Genomic Encyclopedia of Type Strains, Phase IV (KMG-IV): sequencing the most valuable type-strain genomes for metagenomic binning, comparative biology and taxonomic classification.</title>
        <authorList>
            <person name="Goeker M."/>
        </authorList>
    </citation>
    <scope>NUCLEOTIDE SEQUENCE [LARGE SCALE GENOMIC DNA]</scope>
    <source>
        <strain evidence="2 4">DSM 101483</strain>
    </source>
</reference>
<accession>A0A126QQB6</accession>
<dbReference type="Proteomes" id="UP000055611">
    <property type="component" value="Chromosome"/>
</dbReference>
<dbReference type="EMBL" id="SOBK01000005">
    <property type="protein sequence ID" value="TDT88738.1"/>
    <property type="molecule type" value="Genomic_DNA"/>
</dbReference>
<sequence length="328" mass="37155">MVEFLAQSDYLREVQRTFGSSGHLNVMELLTQALSLAIPLAVVYLLWRFRLLLLYGVGRVLSRMLWSARHRAVENYLVSRGVLIEVWLFEDGEPRRKVCDARVNSVQGGRMVLQVLNAQPTIARLKNARVVCYTKPFAYSGKRINAFVTLVSHAAKKGIVLKELSILTPIRYQFIIRRKHSRQKVAREGAVRVKAWAGRKINTFWMVRPDLQTVNNPARYDDRTRLSVENISAGGLRMFVINPKGDLPPLDKGSQLVLRVSIWNPKTRKYSFFTALGTIRSRFSARGGAVGLGIQFTSEGEKKGTRYAWHTVHGEIKTLAKFLASIEG</sequence>